<organism evidence="8 9">
    <name type="scientific">Methylobrevis albus</name>
    <dbReference type="NCBI Taxonomy" id="2793297"/>
    <lineage>
        <taxon>Bacteria</taxon>
        <taxon>Pseudomonadati</taxon>
        <taxon>Pseudomonadota</taxon>
        <taxon>Alphaproteobacteria</taxon>
        <taxon>Hyphomicrobiales</taxon>
        <taxon>Pleomorphomonadaceae</taxon>
        <taxon>Methylobrevis</taxon>
    </lineage>
</organism>
<evidence type="ECO:0000256" key="5">
    <source>
        <dbReference type="ARBA" id="ARBA00022905"/>
    </source>
</evidence>
<comment type="similarity">
    <text evidence="2 6">Belongs to the PqqB family.</text>
</comment>
<name>A0A931HZV3_9HYPH</name>
<dbReference type="NCBIfam" id="TIGR02108">
    <property type="entry name" value="PQQ_syn_pqqB"/>
    <property type="match status" value="1"/>
</dbReference>
<dbReference type="InterPro" id="IPR036866">
    <property type="entry name" value="RibonucZ/Hydroxyglut_hydro"/>
</dbReference>
<evidence type="ECO:0000313" key="9">
    <source>
        <dbReference type="Proteomes" id="UP000631694"/>
    </source>
</evidence>
<dbReference type="PANTHER" id="PTHR42663:SF7">
    <property type="entry name" value="COENZYME PQQ SYNTHESIS PROTEIN B"/>
    <property type="match status" value="1"/>
</dbReference>
<keyword evidence="5 6" id="KW-0884">PQQ biosynthesis</keyword>
<dbReference type="EMBL" id="JADZLT010000040">
    <property type="protein sequence ID" value="MBH0236759.1"/>
    <property type="molecule type" value="Genomic_DNA"/>
</dbReference>
<protein>
    <recommendedName>
        <fullName evidence="3 6">Coenzyme PQQ synthesis protein B</fullName>
    </recommendedName>
    <alternativeName>
        <fullName evidence="6">Pyrroloquinoline quinone biosynthesis protein B</fullName>
    </alternativeName>
</protein>
<evidence type="ECO:0000256" key="4">
    <source>
        <dbReference type="ARBA" id="ARBA00022448"/>
    </source>
</evidence>
<dbReference type="Proteomes" id="UP000631694">
    <property type="component" value="Unassembled WGS sequence"/>
</dbReference>
<reference evidence="8" key="1">
    <citation type="submission" date="2020-12" db="EMBL/GenBank/DDBJ databases">
        <title>Methylobrevis albus sp. nov., isolated from fresh water lack sediment.</title>
        <authorList>
            <person name="Zou Q."/>
        </authorList>
    </citation>
    <scope>NUCLEOTIDE SEQUENCE</scope>
    <source>
        <strain evidence="8">L22</strain>
    </source>
</reference>
<evidence type="ECO:0000256" key="3">
    <source>
        <dbReference type="ARBA" id="ARBA00015084"/>
    </source>
</evidence>
<keyword evidence="4 6" id="KW-0813">Transport</keyword>
<comment type="pathway">
    <text evidence="1 6">Cofactor biosynthesis; pyrroloquinoline quinone biosynthesis.</text>
</comment>
<gene>
    <name evidence="6 8" type="primary">pqqB</name>
    <name evidence="8" type="ORF">I5731_02900</name>
</gene>
<dbReference type="Pfam" id="PF12706">
    <property type="entry name" value="Lactamase_B_2"/>
    <property type="match status" value="1"/>
</dbReference>
<evidence type="ECO:0000313" key="8">
    <source>
        <dbReference type="EMBL" id="MBH0236759.1"/>
    </source>
</evidence>
<dbReference type="InterPro" id="IPR001279">
    <property type="entry name" value="Metallo-B-lactamas"/>
</dbReference>
<proteinExistence type="inferred from homology"/>
<dbReference type="InterPro" id="IPR011842">
    <property type="entry name" value="PQQ_synth_PqqB"/>
</dbReference>
<dbReference type="RefSeq" id="WP_197309858.1">
    <property type="nucleotide sequence ID" value="NZ_JADZLT010000040.1"/>
</dbReference>
<dbReference type="PANTHER" id="PTHR42663">
    <property type="entry name" value="HYDROLASE C777.06C-RELATED-RELATED"/>
    <property type="match status" value="1"/>
</dbReference>
<dbReference type="SUPFAM" id="SSF56281">
    <property type="entry name" value="Metallo-hydrolase/oxidoreductase"/>
    <property type="match status" value="1"/>
</dbReference>
<keyword evidence="9" id="KW-1185">Reference proteome</keyword>
<evidence type="ECO:0000256" key="6">
    <source>
        <dbReference type="HAMAP-Rule" id="MF_00653"/>
    </source>
</evidence>
<dbReference type="HAMAP" id="MF_00653">
    <property type="entry name" value="PQQ_syn_PqqB"/>
    <property type="match status" value="1"/>
</dbReference>
<dbReference type="Gene3D" id="3.60.15.10">
    <property type="entry name" value="Ribonuclease Z/Hydroxyacylglutathione hydrolase-like"/>
    <property type="match status" value="1"/>
</dbReference>
<dbReference type="CDD" id="cd16274">
    <property type="entry name" value="PQQB-like_MBL-fold"/>
    <property type="match status" value="1"/>
</dbReference>
<evidence type="ECO:0000259" key="7">
    <source>
        <dbReference type="Pfam" id="PF12706"/>
    </source>
</evidence>
<evidence type="ECO:0000256" key="2">
    <source>
        <dbReference type="ARBA" id="ARBA00008481"/>
    </source>
</evidence>
<accession>A0A931HZV3</accession>
<comment type="function">
    <text evidence="6">May be involved in the transport of PQQ or its precursor to the periplasm.</text>
</comment>
<dbReference type="AlphaFoldDB" id="A0A931HZV3"/>
<evidence type="ECO:0000256" key="1">
    <source>
        <dbReference type="ARBA" id="ARBA00004886"/>
    </source>
</evidence>
<dbReference type="GO" id="GO:0018189">
    <property type="term" value="P:pyrroloquinoline quinone biosynthetic process"/>
    <property type="evidence" value="ECO:0007669"/>
    <property type="project" value="UniProtKB-UniRule"/>
</dbReference>
<feature type="domain" description="Metallo-beta-lactamase" evidence="7">
    <location>
        <begin position="62"/>
        <end position="282"/>
    </location>
</feature>
<sequence>MSLRAEAASVRLRALVLGAAAGGGFPQWNCNCANCAAFRRGDAGFEARTQSSLAVSVDGRSWALLNASPDLGSQILKSAVLHPDDPERAGLRHSPIGAVLVTNGDIDHVAGLLTLREKQAFELLSTAGIATVLDANPIFSALDPALVRRRVVTLDTPFELLPNLTATLFAVPGKVPLYLEGDVVETDLEGEQTVGVELRGPGGEGMFYIPGCARMTPKLAARLEGADCVLFDGTVWHDDEMIRMGVGAKTGKRMGHMSMAGEDGSIAAFAPLGVRRRVFVHINNTNPALNRFSPERAEATQAGWEIAFDGMEIEL</sequence>
<comment type="caution">
    <text evidence="8">The sequence shown here is derived from an EMBL/GenBank/DDBJ whole genome shotgun (WGS) entry which is preliminary data.</text>
</comment>